<dbReference type="EMBL" id="CAJNOJ010000103">
    <property type="protein sequence ID" value="CAF1116239.1"/>
    <property type="molecule type" value="Genomic_DNA"/>
</dbReference>
<dbReference type="AlphaFoldDB" id="A0A814QAV2"/>
<dbReference type="GO" id="GO:0005525">
    <property type="term" value="F:GTP binding"/>
    <property type="evidence" value="ECO:0007669"/>
    <property type="project" value="TreeGrafter"/>
</dbReference>
<keyword evidence="3" id="KW-0539">Nucleus</keyword>
<dbReference type="Pfam" id="PF08142">
    <property type="entry name" value="AARP2CN"/>
    <property type="match status" value="1"/>
</dbReference>
<evidence type="ECO:0000259" key="9">
    <source>
        <dbReference type="PROSITE" id="PS51714"/>
    </source>
</evidence>
<feature type="region of interest" description="Disordered" evidence="8">
    <location>
        <begin position="408"/>
        <end position="428"/>
    </location>
</feature>
<dbReference type="GO" id="GO:0000462">
    <property type="term" value="P:maturation of SSU-rRNA from tricistronic rRNA transcript (SSU-rRNA, 5.8S rRNA, LSU-rRNA)"/>
    <property type="evidence" value="ECO:0007669"/>
    <property type="project" value="TreeGrafter"/>
</dbReference>
<evidence type="ECO:0000256" key="3">
    <source>
        <dbReference type="ARBA" id="ARBA00023242"/>
    </source>
</evidence>
<dbReference type="GO" id="GO:0034511">
    <property type="term" value="F:U3 snoRNA binding"/>
    <property type="evidence" value="ECO:0007669"/>
    <property type="project" value="TreeGrafter"/>
</dbReference>
<comment type="subcellular location">
    <subcellularLocation>
        <location evidence="1">Nucleus</location>
        <location evidence="1">Nucleolus</location>
    </subcellularLocation>
</comment>
<evidence type="ECO:0000256" key="7">
    <source>
        <dbReference type="SAM" id="Coils"/>
    </source>
</evidence>
<keyword evidence="7" id="KW-0175">Coiled coil</keyword>
<dbReference type="InterPro" id="IPR039761">
    <property type="entry name" value="Bms1/Tsr1"/>
</dbReference>
<dbReference type="PROSITE" id="PS51714">
    <property type="entry name" value="G_BMS1"/>
    <property type="match status" value="1"/>
</dbReference>
<dbReference type="Proteomes" id="UP000663852">
    <property type="component" value="Unassembled WGS sequence"/>
</dbReference>
<comment type="caution">
    <text evidence="10">The sequence shown here is derived from an EMBL/GenBank/DDBJ whole genome shotgun (WGS) entry which is preliminary data.</text>
</comment>
<dbReference type="OrthoDB" id="119302at2759"/>
<evidence type="ECO:0000256" key="1">
    <source>
        <dbReference type="ARBA" id="ARBA00004604"/>
    </source>
</evidence>
<dbReference type="SMART" id="SM01362">
    <property type="entry name" value="DUF663"/>
    <property type="match status" value="1"/>
</dbReference>
<proteinExistence type="inferred from homology"/>
<evidence type="ECO:0000313" key="10">
    <source>
        <dbReference type="EMBL" id="CAF1116239.1"/>
    </source>
</evidence>
<reference evidence="10" key="1">
    <citation type="submission" date="2021-02" db="EMBL/GenBank/DDBJ databases">
        <authorList>
            <person name="Nowell W R."/>
        </authorList>
    </citation>
    <scope>NUCLEOTIDE SEQUENCE</scope>
</reference>
<feature type="compositionally biased region" description="Acidic residues" evidence="8">
    <location>
        <begin position="410"/>
        <end position="428"/>
    </location>
</feature>
<dbReference type="PANTHER" id="PTHR12858:SF1">
    <property type="entry name" value="PRE-RRNA-PROCESSING PROTEIN TSR1 HOMOLOG"/>
    <property type="match status" value="1"/>
</dbReference>
<evidence type="ECO:0000256" key="2">
    <source>
        <dbReference type="ARBA" id="ARBA00022517"/>
    </source>
</evidence>
<keyword evidence="2" id="KW-0690">Ribosome biogenesis</keyword>
<name>A0A814QAV2_ADIRI</name>
<dbReference type="InterPro" id="IPR012948">
    <property type="entry name" value="AARP2CN"/>
</dbReference>
<evidence type="ECO:0000256" key="4">
    <source>
        <dbReference type="ARBA" id="ARBA00037087"/>
    </source>
</evidence>
<dbReference type="GO" id="GO:0000479">
    <property type="term" value="P:endonucleolytic cleavage of tricistronic rRNA transcript (SSU-rRNA, 5.8S rRNA, LSU-rRNA)"/>
    <property type="evidence" value="ECO:0007669"/>
    <property type="project" value="TreeGrafter"/>
</dbReference>
<dbReference type="Pfam" id="PF22298">
    <property type="entry name" value="Tsr1_G-like"/>
    <property type="match status" value="1"/>
</dbReference>
<dbReference type="GO" id="GO:0003924">
    <property type="term" value="F:GTPase activity"/>
    <property type="evidence" value="ECO:0007669"/>
    <property type="project" value="TreeGrafter"/>
</dbReference>
<evidence type="ECO:0000256" key="8">
    <source>
        <dbReference type="SAM" id="MobiDB-lite"/>
    </source>
</evidence>
<sequence length="805" mass="92232">MEEKILNSTINSMGPVGDSNVVHRPGALKQQNKAFKTGRHRSHHEIKRGTKGRVAEKKHARSLKRLTVMPKQNRVNTALQIRKQKLQANKEARQTIGAIDGVPQLITVIPLSSDVNIFSIVELLTHSMDDNRSTDIATDCGARVYTCPKLRSKFCFLTPTPTNLENILDAAKLSDTIIYVISSSSGISLEGDYLLDLINVHCLPGSIIYSVVSSSNDDTMSVTSSTSRLSSSRNLEKFLQKRFSNVKLVPLDNEQDGQRLLRKLTEQKLTKPTKRCLRPYLFAETFAYENPKAPTSTLKLSGSLRGIHLSPNELVYIPGLGTFQLEKIEENLFQRDSDGIVKPVVHRVYTAQAELQRSLAFEADIDPMNSNQEQTWPTTEELEKAQAEQHQVKKRVPKGTSEYQAAWIVSDDEEEDQDYQEEDDDEQQDMVTANADELESIQLDEQGAEEDDEEEEEEMDELVINPNNYDEKLDMEEDKQTLKQLKEAKVDEQFPDEVDTPMDVPARVRFQKYRGLKSFRTTKWDAKENLPEDYGRIYQFPNFRGMIKQIQAEQEDNQGKGDHAQVHSYVTLYVKNVPVTRFEPGHHVFVSGLLPHEQCLSVLNIVLNRTNDSEIILKSKERLIFHVGFRRFASAPIYSQHTTGDKHKFERFFRPRQTLVATCFGPITYPPASVLAFKEFPDGRQELVATGSLLSVNPDRLVLKRIVLSGHPFKIHKKSAVIRYMFFSPEDVNWFKPIELRTRWGRRGHIKESLGTHGHMKCQFDGILKSQDTVFMNLYKRIYPKWTYEPLAVQQQQQHHEEDMQ</sequence>
<dbReference type="InterPro" id="IPR007034">
    <property type="entry name" value="BMS1_TSR1_C"/>
</dbReference>
<comment type="similarity">
    <text evidence="5">Belongs to the TRAFAC class translation factor GTPase superfamily. Bms1-like GTPase family. TSR1 subfamily.</text>
</comment>
<comment type="function">
    <text evidence="4">Required during maturation of the 40S ribosomal subunit in the nucleolus.</text>
</comment>
<feature type="coiled-coil region" evidence="7">
    <location>
        <begin position="438"/>
        <end position="465"/>
    </location>
</feature>
<dbReference type="SMART" id="SM00785">
    <property type="entry name" value="AARP2CN"/>
    <property type="match status" value="1"/>
</dbReference>
<feature type="domain" description="Bms1-type G" evidence="9">
    <location>
        <begin position="102"/>
        <end position="270"/>
    </location>
</feature>
<dbReference type="GO" id="GO:0005730">
    <property type="term" value="C:nucleolus"/>
    <property type="evidence" value="ECO:0007669"/>
    <property type="project" value="UniProtKB-SubCell"/>
</dbReference>
<organism evidence="10 11">
    <name type="scientific">Adineta ricciae</name>
    <name type="common">Rotifer</name>
    <dbReference type="NCBI Taxonomy" id="249248"/>
    <lineage>
        <taxon>Eukaryota</taxon>
        <taxon>Metazoa</taxon>
        <taxon>Spiralia</taxon>
        <taxon>Gnathifera</taxon>
        <taxon>Rotifera</taxon>
        <taxon>Eurotatoria</taxon>
        <taxon>Bdelloidea</taxon>
        <taxon>Adinetida</taxon>
        <taxon>Adinetidae</taxon>
        <taxon>Adineta</taxon>
    </lineage>
</organism>
<evidence type="ECO:0000313" key="11">
    <source>
        <dbReference type="Proteomes" id="UP000663852"/>
    </source>
</evidence>
<dbReference type="InterPro" id="IPR030387">
    <property type="entry name" value="G_Bms1/Tsr1_dom"/>
</dbReference>
<gene>
    <name evidence="10" type="ORF">EDS130_LOCUS20799</name>
</gene>
<accession>A0A814QAV2</accession>
<dbReference type="Pfam" id="PF04950">
    <property type="entry name" value="RIBIOP_C"/>
    <property type="match status" value="1"/>
</dbReference>
<evidence type="ECO:0000256" key="5">
    <source>
        <dbReference type="ARBA" id="ARBA00038288"/>
    </source>
</evidence>
<evidence type="ECO:0000256" key="6">
    <source>
        <dbReference type="ARBA" id="ARBA00040070"/>
    </source>
</evidence>
<dbReference type="PANTHER" id="PTHR12858">
    <property type="entry name" value="RIBOSOME BIOGENESIS PROTEIN"/>
    <property type="match status" value="1"/>
</dbReference>
<protein>
    <recommendedName>
        <fullName evidence="6">Pre-rRNA-processing protein TSR1 homolog</fullName>
    </recommendedName>
</protein>
<dbReference type="GO" id="GO:0030688">
    <property type="term" value="C:preribosome, small subunit precursor"/>
    <property type="evidence" value="ECO:0007669"/>
    <property type="project" value="TreeGrafter"/>
</dbReference>